<comment type="caution">
    <text evidence="2">The sequence shown here is derived from an EMBL/GenBank/DDBJ whole genome shotgun (WGS) entry which is preliminary data.</text>
</comment>
<proteinExistence type="predicted"/>
<evidence type="ECO:0000313" key="2">
    <source>
        <dbReference type="EMBL" id="TWU62473.1"/>
    </source>
</evidence>
<evidence type="ECO:0000313" key="3">
    <source>
        <dbReference type="Proteomes" id="UP000316476"/>
    </source>
</evidence>
<reference evidence="2 3" key="1">
    <citation type="submission" date="2019-02" db="EMBL/GenBank/DDBJ databases">
        <title>Deep-cultivation of Planctomycetes and their phenomic and genomic characterization uncovers novel biology.</title>
        <authorList>
            <person name="Wiegand S."/>
            <person name="Jogler M."/>
            <person name="Boedeker C."/>
            <person name="Pinto D."/>
            <person name="Vollmers J."/>
            <person name="Rivas-Marin E."/>
            <person name="Kohn T."/>
            <person name="Peeters S.H."/>
            <person name="Heuer A."/>
            <person name="Rast P."/>
            <person name="Oberbeckmann S."/>
            <person name="Bunk B."/>
            <person name="Jeske O."/>
            <person name="Meyerdierks A."/>
            <person name="Storesund J.E."/>
            <person name="Kallscheuer N."/>
            <person name="Luecker S."/>
            <person name="Lage O.M."/>
            <person name="Pohl T."/>
            <person name="Merkel B.J."/>
            <person name="Hornburger P."/>
            <person name="Mueller R.-W."/>
            <person name="Bruemmer F."/>
            <person name="Labrenz M."/>
            <person name="Spormann A.M."/>
            <person name="Op Den Camp H."/>
            <person name="Overmann J."/>
            <person name="Amann R."/>
            <person name="Jetten M.S.M."/>
            <person name="Mascher T."/>
            <person name="Medema M.H."/>
            <person name="Devos D.P."/>
            <person name="Kaster A.-K."/>
            <person name="Ovreas L."/>
            <person name="Rohde M."/>
            <person name="Galperin M.Y."/>
            <person name="Jogler C."/>
        </authorList>
    </citation>
    <scope>NUCLEOTIDE SEQUENCE [LARGE SCALE GENOMIC DNA]</scope>
    <source>
        <strain evidence="2 3">V7</strain>
    </source>
</reference>
<gene>
    <name evidence="2" type="ORF">V7x_42080</name>
</gene>
<evidence type="ECO:0000256" key="1">
    <source>
        <dbReference type="SAM" id="MobiDB-lite"/>
    </source>
</evidence>
<feature type="region of interest" description="Disordered" evidence="1">
    <location>
        <begin position="1"/>
        <end position="44"/>
    </location>
</feature>
<dbReference type="Proteomes" id="UP000316476">
    <property type="component" value="Unassembled WGS sequence"/>
</dbReference>
<accession>A0A5C6FPV5</accession>
<dbReference type="AlphaFoldDB" id="A0A5C6FPV5"/>
<organism evidence="2 3">
    <name type="scientific">Crateriforma conspicua</name>
    <dbReference type="NCBI Taxonomy" id="2527996"/>
    <lineage>
        <taxon>Bacteria</taxon>
        <taxon>Pseudomonadati</taxon>
        <taxon>Planctomycetota</taxon>
        <taxon>Planctomycetia</taxon>
        <taxon>Planctomycetales</taxon>
        <taxon>Planctomycetaceae</taxon>
        <taxon>Crateriforma</taxon>
    </lineage>
</organism>
<protein>
    <submittedName>
        <fullName evidence="2">Uncharacterized protein</fullName>
    </submittedName>
</protein>
<sequence>MIHSGCAAGRNVQCREEKQRGTVNNRKPTAPFPRSGEHRNTNEALSNQGCCRNRFMPYFLAMDSRTSGGRDIMYRFHPGHQLACHRHRRPSNEVGLASYLARKRQVSQFGTDISHDLCGKLALNNQTILFSNWHTATSNVWGRKY</sequence>
<name>A0A5C6FPV5_9PLAN</name>
<dbReference type="EMBL" id="SJPZ01000002">
    <property type="protein sequence ID" value="TWU62473.1"/>
    <property type="molecule type" value="Genomic_DNA"/>
</dbReference>